<dbReference type="RefSeq" id="WP_127080519.1">
    <property type="nucleotide sequence ID" value="NZ_RSCL01000004.1"/>
</dbReference>
<proteinExistence type="predicted"/>
<dbReference type="AlphaFoldDB" id="A0A433VNK3"/>
<gene>
    <name evidence="1" type="ORF">DSM106972_018910</name>
</gene>
<keyword evidence="2" id="KW-1185">Reference proteome</keyword>
<evidence type="ECO:0000313" key="2">
    <source>
        <dbReference type="Proteomes" id="UP000271624"/>
    </source>
</evidence>
<accession>A0A433VNK3</accession>
<dbReference type="Proteomes" id="UP000271624">
    <property type="component" value="Unassembled WGS sequence"/>
</dbReference>
<protein>
    <submittedName>
        <fullName evidence="1">Uncharacterized protein</fullName>
    </submittedName>
</protein>
<reference evidence="1" key="2">
    <citation type="journal article" date="2019" name="Genome Biol. Evol.">
        <title>Day and night: Metabolic profiles and evolutionary relationships of six axenic non-marine cyanobacteria.</title>
        <authorList>
            <person name="Will S.E."/>
            <person name="Henke P."/>
            <person name="Boedeker C."/>
            <person name="Huang S."/>
            <person name="Brinkmann H."/>
            <person name="Rohde M."/>
            <person name="Jarek M."/>
            <person name="Friedl T."/>
            <person name="Seufert S."/>
            <person name="Schumacher M."/>
            <person name="Overmann J."/>
            <person name="Neumann-Schaal M."/>
            <person name="Petersen J."/>
        </authorList>
    </citation>
    <scope>NUCLEOTIDE SEQUENCE [LARGE SCALE GENOMIC DNA]</scope>
    <source>
        <strain evidence="1">PCC 7102</strain>
    </source>
</reference>
<dbReference type="OrthoDB" id="583643at2"/>
<organism evidence="1 2">
    <name type="scientific">Dulcicalothrix desertica PCC 7102</name>
    <dbReference type="NCBI Taxonomy" id="232991"/>
    <lineage>
        <taxon>Bacteria</taxon>
        <taxon>Bacillati</taxon>
        <taxon>Cyanobacteriota</taxon>
        <taxon>Cyanophyceae</taxon>
        <taxon>Nostocales</taxon>
        <taxon>Calotrichaceae</taxon>
        <taxon>Dulcicalothrix</taxon>
    </lineage>
</organism>
<sequence length="120" mass="13393">MIQGKGFTIKESKFDYFFGRVASSPSNEARSRQNLQDLSKLGIDESNNGQERLMQIFESGLSTSEIKRKINEYGITIIKQVEVSGNDVKGVIEIAYFYPAGDLLSIPEVSTIIPKISNQE</sequence>
<dbReference type="EMBL" id="RSCL01000004">
    <property type="protein sequence ID" value="RUT07631.1"/>
    <property type="molecule type" value="Genomic_DNA"/>
</dbReference>
<comment type="caution">
    <text evidence="1">The sequence shown here is derived from an EMBL/GenBank/DDBJ whole genome shotgun (WGS) entry which is preliminary data.</text>
</comment>
<reference evidence="1" key="1">
    <citation type="submission" date="2018-12" db="EMBL/GenBank/DDBJ databases">
        <authorList>
            <person name="Will S."/>
            <person name="Neumann-Schaal M."/>
            <person name="Henke P."/>
        </authorList>
    </citation>
    <scope>NUCLEOTIDE SEQUENCE</scope>
    <source>
        <strain evidence="1">PCC 7102</strain>
    </source>
</reference>
<name>A0A433VNK3_9CYAN</name>
<evidence type="ECO:0000313" key="1">
    <source>
        <dbReference type="EMBL" id="RUT07631.1"/>
    </source>
</evidence>